<dbReference type="InterPro" id="IPR006311">
    <property type="entry name" value="TAT_signal"/>
</dbReference>
<dbReference type="AlphaFoldDB" id="A0A852SP83"/>
<keyword evidence="2" id="KW-1185">Reference proteome</keyword>
<organism evidence="1 2">
    <name type="scientific">Herbiconiux flava</name>
    <dbReference type="NCBI Taxonomy" id="881268"/>
    <lineage>
        <taxon>Bacteria</taxon>
        <taxon>Bacillati</taxon>
        <taxon>Actinomycetota</taxon>
        <taxon>Actinomycetes</taxon>
        <taxon>Micrococcales</taxon>
        <taxon>Microbacteriaceae</taxon>
        <taxon>Herbiconiux</taxon>
    </lineage>
</organism>
<proteinExistence type="predicted"/>
<dbReference type="RefSeq" id="WP_179547719.1">
    <property type="nucleotide sequence ID" value="NZ_BSEW01000001.1"/>
</dbReference>
<dbReference type="PROSITE" id="PS51318">
    <property type="entry name" value="TAT"/>
    <property type="match status" value="1"/>
</dbReference>
<name>A0A852SP83_9MICO</name>
<evidence type="ECO:0000313" key="2">
    <source>
        <dbReference type="Proteomes" id="UP000549913"/>
    </source>
</evidence>
<dbReference type="Proteomes" id="UP000549913">
    <property type="component" value="Unassembled WGS sequence"/>
</dbReference>
<sequence length="297" mass="30960">MPEDSLSDLFALFSHRSTDARRSGVSRRTVLGAAWSAPVIVAAVAAPLAAASTGRPDASLFWSEADGIQGQSSLLTLMVPSGSPGIGSTATIVLQLTPYGNIPETIGSGRWTYTPNFGAYSATLTSPVGGVTGGTRGFTIDEWGELSGPYTVVATYTNDKEPGSLTATIRVGFGPEPTLEWLTDPAEFGTTTTLRLTVPPESYAIGRRGLLADLNQFPPPNQTPPFPAGTTVMKAPGWTDYVDPDQGVKAFQLDPLTEGVHDFVYTLGAGTAAVTPSTILIVGKGVPPQAPLRIVPA</sequence>
<dbReference type="EMBL" id="JACCBM010000001">
    <property type="protein sequence ID" value="NYD70617.1"/>
    <property type="molecule type" value="Genomic_DNA"/>
</dbReference>
<protein>
    <submittedName>
        <fullName evidence="1">Uncharacterized protein</fullName>
    </submittedName>
</protein>
<reference evidence="1 2" key="1">
    <citation type="submission" date="2020-07" db="EMBL/GenBank/DDBJ databases">
        <title>Sequencing the genomes of 1000 actinobacteria strains.</title>
        <authorList>
            <person name="Klenk H.-P."/>
        </authorList>
    </citation>
    <scope>NUCLEOTIDE SEQUENCE [LARGE SCALE GENOMIC DNA]</scope>
    <source>
        <strain evidence="1 2">DSM 26474</strain>
    </source>
</reference>
<accession>A0A852SP83</accession>
<comment type="caution">
    <text evidence="1">The sequence shown here is derived from an EMBL/GenBank/DDBJ whole genome shotgun (WGS) entry which is preliminary data.</text>
</comment>
<gene>
    <name evidence="1" type="ORF">BJ984_001775</name>
</gene>
<evidence type="ECO:0000313" key="1">
    <source>
        <dbReference type="EMBL" id="NYD70617.1"/>
    </source>
</evidence>